<dbReference type="EMBL" id="CP009358">
    <property type="protein sequence ID" value="AIW17471.1"/>
    <property type="molecule type" value="Genomic_DNA"/>
</dbReference>
<reference evidence="2" key="1">
    <citation type="submission" date="2011-08" db="EMBL/GenBank/DDBJ databases">
        <authorList>
            <person name="Hoffman M."/>
            <person name="Strain E.A."/>
            <person name="Brown E."/>
            <person name="Allard M.W."/>
        </authorList>
    </citation>
    <scope>NUCLEOTIDE SEQUENCE</scope>
    <source>
        <strain evidence="2">ATCC 19109</strain>
    </source>
</reference>
<evidence type="ECO:0000313" key="3">
    <source>
        <dbReference type="Proteomes" id="UP000003836"/>
    </source>
</evidence>
<organism evidence="1 4">
    <name type="scientific">Vibrio tubiashii ATCC 19109</name>
    <dbReference type="NCBI Taxonomy" id="1051646"/>
    <lineage>
        <taxon>Bacteria</taxon>
        <taxon>Pseudomonadati</taxon>
        <taxon>Pseudomonadota</taxon>
        <taxon>Gammaproteobacteria</taxon>
        <taxon>Vibrionales</taxon>
        <taxon>Vibrionaceae</taxon>
        <taxon>Vibrio</taxon>
        <taxon>Vibrio oreintalis group</taxon>
    </lineage>
</organism>
<evidence type="ECO:0000313" key="2">
    <source>
        <dbReference type="EMBL" id="EGU55316.1"/>
    </source>
</evidence>
<dbReference type="AlphaFoldDB" id="F9T5B9"/>
<sequence>MAELIDLDKALLTMPSRPAFDGYDEHGNEKSVDVYLLKLLLQDGRVYIHPCMGEKMQVEALELKVRAKGQINLEYWHRAREEQNY</sequence>
<dbReference type="GeneID" id="23448138"/>
<accession>F9T5B9</accession>
<dbReference type="Proteomes" id="UP000030071">
    <property type="component" value="Plasmid p57"/>
</dbReference>
<keyword evidence="1" id="KW-0614">Plasmid</keyword>
<dbReference type="RefSeq" id="WP_004744704.1">
    <property type="nucleotide sequence ID" value="NZ_AFWI01000146.1"/>
</dbReference>
<geneLocation type="plasmid" evidence="1 4">
    <name>p57</name>
</geneLocation>
<reference evidence="1 4" key="3">
    <citation type="submission" date="2014-08" db="EMBL/GenBank/DDBJ databases">
        <title>First Complete Genome Sequence of the Shellfish Pathogen Vibrio tubiashii.</title>
        <authorList>
            <person name="Richards G.P."/>
            <person name="Needleman D.S."/>
            <person name="Watson M.A."/>
            <person name="Bono J.L."/>
        </authorList>
    </citation>
    <scope>NUCLEOTIDE SEQUENCE [LARGE SCALE GENOMIC DNA]</scope>
    <source>
        <strain evidence="1 4">ATCC 19109</strain>
        <plasmid evidence="1">p57</plasmid>
        <plasmid evidence="4">Plasmid p57</plasmid>
    </source>
</reference>
<dbReference type="Proteomes" id="UP000003836">
    <property type="component" value="Unassembled WGS sequence"/>
</dbReference>
<name>F9T5B9_9VIBR</name>
<evidence type="ECO:0000313" key="4">
    <source>
        <dbReference type="Proteomes" id="UP000030071"/>
    </source>
</evidence>
<dbReference type="EMBL" id="AFWI01000146">
    <property type="protein sequence ID" value="EGU55316.1"/>
    <property type="molecule type" value="Genomic_DNA"/>
</dbReference>
<dbReference type="HOGENOM" id="CLU_2511817_0_0_6"/>
<dbReference type="PATRIC" id="fig|1051646.9.peg.5172"/>
<reference evidence="2 3" key="2">
    <citation type="journal article" date="2012" name="Int. J. Syst. Evol. Microbiol.">
        <title>Vibrio caribbeanicus sp. nov., isolated from the marine sponge Scleritoderma cyanea.</title>
        <authorList>
            <person name="Hoffmann M."/>
            <person name="Monday S.R."/>
            <person name="Allard M.W."/>
            <person name="Strain E.A."/>
            <person name="Whittaker P."/>
            <person name="Naum M."/>
            <person name="McCarthy P.J."/>
            <person name="Lopez J.V."/>
            <person name="Fischer M."/>
            <person name="Brown E.W."/>
        </authorList>
    </citation>
    <scope>NUCLEOTIDE SEQUENCE [LARGE SCALE GENOMIC DNA]</scope>
    <source>
        <strain evidence="2 3">ATCC 19109</strain>
    </source>
</reference>
<protein>
    <submittedName>
        <fullName evidence="1">Uncharacterized protein</fullName>
    </submittedName>
</protein>
<dbReference type="KEGG" id="vtu:IX91_25790"/>
<gene>
    <name evidence="1" type="ORF">IX91_25790</name>
    <name evidence="2" type="ORF">VITU9109_21259</name>
</gene>
<keyword evidence="3" id="KW-1185">Reference proteome</keyword>
<proteinExistence type="predicted"/>
<evidence type="ECO:0000313" key="1">
    <source>
        <dbReference type="EMBL" id="AIW17471.1"/>
    </source>
</evidence>